<dbReference type="Proteomes" id="UP000694864">
    <property type="component" value="Chromosome 16"/>
</dbReference>
<dbReference type="PANTHER" id="PTHR31672:SF13">
    <property type="entry name" value="F-BOX PROTEIN CPR30-LIKE"/>
    <property type="match status" value="1"/>
</dbReference>
<reference evidence="2" key="1">
    <citation type="journal article" date="2014" name="Nat. Commun.">
        <title>The emerging biofuel crop Camelina sativa retains a highly undifferentiated hexaploid genome structure.</title>
        <authorList>
            <person name="Kagale S."/>
            <person name="Koh C."/>
            <person name="Nixon J."/>
            <person name="Bollina V."/>
            <person name="Clarke W.E."/>
            <person name="Tuteja R."/>
            <person name="Spillane C."/>
            <person name="Robinson S.J."/>
            <person name="Links M.G."/>
            <person name="Clarke C."/>
            <person name="Higgins E.E."/>
            <person name="Huebert T."/>
            <person name="Sharpe A.G."/>
            <person name="Parkin I.A."/>
        </authorList>
    </citation>
    <scope>NUCLEOTIDE SEQUENCE [LARGE SCALE GENOMIC DNA]</scope>
    <source>
        <strain evidence="2">cv. DH55</strain>
    </source>
</reference>
<name>A0ABM0WPX8_CAMSA</name>
<dbReference type="Pfam" id="PF07734">
    <property type="entry name" value="FBA_1"/>
    <property type="match status" value="1"/>
</dbReference>
<evidence type="ECO:0000259" key="1">
    <source>
        <dbReference type="PROSITE" id="PS50181"/>
    </source>
</evidence>
<evidence type="ECO:0000313" key="3">
    <source>
        <dbReference type="RefSeq" id="XP_010474436.2"/>
    </source>
</evidence>
<dbReference type="RefSeq" id="XP_010474436.2">
    <property type="nucleotide sequence ID" value="XM_010476134.2"/>
</dbReference>
<dbReference type="PANTHER" id="PTHR31672">
    <property type="entry name" value="BNACNNG10540D PROTEIN"/>
    <property type="match status" value="1"/>
</dbReference>
<dbReference type="InterPro" id="IPR011043">
    <property type="entry name" value="Gal_Oxase/kelch_b-propeller"/>
</dbReference>
<dbReference type="PROSITE" id="PS50181">
    <property type="entry name" value="FBOX"/>
    <property type="match status" value="1"/>
</dbReference>
<sequence>MMISNLPNDLESEILSRVPTKSLANLQTTCKRWYALFRDPNFIKKNFGKAASKLMLLSNFGVHSVSVDHHGIHNNVDPSIEFSGKLTSLKDSKDLKISKIFHCDGLILCSDKEYTRLVVWNPCTGQTRRIKPRTRYRHGDYYALGYVNSKSSGRSFKILRSCSYENDQEQWVAEFEIYEFSSDSWRVLDYFTRDYGVFSGGMSLKGNTYWVAGDKQTGLFMLYFDFTTESFGRFPLPFQSNNPEDTAALSVVKEEKLSVLHQNILDFSNVMQICVTNKIDESIEFSWSNFVLTVDYDRFNLESVVNVTSFLLDEENKVAVCSDVDMDDGYMTRVYVVGEDIYKEVYKDTTGASYSNWPLLLNYVPSVVHINKNTPTRQKKRKCREIS</sequence>
<dbReference type="SMART" id="SM00256">
    <property type="entry name" value="FBOX"/>
    <property type="match status" value="1"/>
</dbReference>
<dbReference type="GeneID" id="104753961"/>
<accession>A0ABM0WPX8</accession>
<protein>
    <submittedName>
        <fullName evidence="3">F-box/kelch-repeat protein At3g17540</fullName>
    </submittedName>
</protein>
<dbReference type="InterPro" id="IPR050796">
    <property type="entry name" value="SCF_F-box_component"/>
</dbReference>
<dbReference type="NCBIfam" id="TIGR01640">
    <property type="entry name" value="F_box_assoc_1"/>
    <property type="match status" value="1"/>
</dbReference>
<reference evidence="3" key="2">
    <citation type="submission" date="2025-08" db="UniProtKB">
        <authorList>
            <consortium name="RefSeq"/>
        </authorList>
    </citation>
    <scope>IDENTIFICATION</scope>
    <source>
        <tissue evidence="3">Leaf</tissue>
    </source>
</reference>
<dbReference type="InterPro" id="IPR006527">
    <property type="entry name" value="F-box-assoc_dom_typ1"/>
</dbReference>
<dbReference type="SUPFAM" id="SSF50965">
    <property type="entry name" value="Galactose oxidase, central domain"/>
    <property type="match status" value="1"/>
</dbReference>
<dbReference type="SUPFAM" id="SSF81383">
    <property type="entry name" value="F-box domain"/>
    <property type="match status" value="1"/>
</dbReference>
<feature type="domain" description="F-box" evidence="1">
    <location>
        <begin position="1"/>
        <end position="46"/>
    </location>
</feature>
<organism evidence="2 3">
    <name type="scientific">Camelina sativa</name>
    <name type="common">False flax</name>
    <name type="synonym">Myagrum sativum</name>
    <dbReference type="NCBI Taxonomy" id="90675"/>
    <lineage>
        <taxon>Eukaryota</taxon>
        <taxon>Viridiplantae</taxon>
        <taxon>Streptophyta</taxon>
        <taxon>Embryophyta</taxon>
        <taxon>Tracheophyta</taxon>
        <taxon>Spermatophyta</taxon>
        <taxon>Magnoliopsida</taxon>
        <taxon>eudicotyledons</taxon>
        <taxon>Gunneridae</taxon>
        <taxon>Pentapetalae</taxon>
        <taxon>rosids</taxon>
        <taxon>malvids</taxon>
        <taxon>Brassicales</taxon>
        <taxon>Brassicaceae</taxon>
        <taxon>Camelineae</taxon>
        <taxon>Camelina</taxon>
    </lineage>
</organism>
<dbReference type="CDD" id="cd22157">
    <property type="entry name" value="F-box_AtFBW1-like"/>
    <property type="match status" value="1"/>
</dbReference>
<gene>
    <name evidence="3" type="primary">LOC104753961</name>
</gene>
<dbReference type="InterPro" id="IPR017451">
    <property type="entry name" value="F-box-assoc_interact_dom"/>
</dbReference>
<dbReference type="InterPro" id="IPR036047">
    <property type="entry name" value="F-box-like_dom_sf"/>
</dbReference>
<evidence type="ECO:0000313" key="2">
    <source>
        <dbReference type="Proteomes" id="UP000694864"/>
    </source>
</evidence>
<dbReference type="InterPro" id="IPR001810">
    <property type="entry name" value="F-box_dom"/>
</dbReference>
<dbReference type="Gene3D" id="1.20.1280.50">
    <property type="match status" value="1"/>
</dbReference>
<keyword evidence="2" id="KW-1185">Reference proteome</keyword>
<proteinExistence type="predicted"/>
<dbReference type="Pfam" id="PF00646">
    <property type="entry name" value="F-box"/>
    <property type="match status" value="1"/>
</dbReference>